<dbReference type="InterPro" id="IPR018976">
    <property type="entry name" value="Imelysin-like"/>
</dbReference>
<dbReference type="Pfam" id="PF09375">
    <property type="entry name" value="Peptidase_M75"/>
    <property type="match status" value="1"/>
</dbReference>
<evidence type="ECO:0000259" key="4">
    <source>
        <dbReference type="Pfam" id="PF09375"/>
    </source>
</evidence>
<evidence type="ECO:0000256" key="1">
    <source>
        <dbReference type="ARBA" id="ARBA00004196"/>
    </source>
</evidence>
<gene>
    <name evidence="5" type="ORF">H7F16_04815</name>
</gene>
<comment type="caution">
    <text evidence="5">The sequence shown here is derived from an EMBL/GenBank/DDBJ whole genome shotgun (WGS) entry which is preliminary data.</text>
</comment>
<dbReference type="InterPro" id="IPR038352">
    <property type="entry name" value="Imelysin_sf"/>
</dbReference>
<accession>A0A842I609</accession>
<protein>
    <submittedName>
        <fullName evidence="5">Peptidase</fullName>
    </submittedName>
</protein>
<keyword evidence="2 3" id="KW-0732">Signal</keyword>
<dbReference type="RefSeq" id="WP_185796385.1">
    <property type="nucleotide sequence ID" value="NZ_JACLQD010000001.1"/>
</dbReference>
<reference evidence="5 6" key="1">
    <citation type="journal article" date="2017" name="Int. J. Syst. Evol. Microbiol.">
        <title>Gemmobacter straminiformis sp. nov., isolated from an artificial fountain.</title>
        <authorList>
            <person name="Kang J.Y."/>
            <person name="Kim M.J."/>
            <person name="Chun J."/>
            <person name="Son K.P."/>
            <person name="Jahng K.Y."/>
        </authorList>
    </citation>
    <scope>NUCLEOTIDE SEQUENCE [LARGE SCALE GENOMIC DNA]</scope>
    <source>
        <strain evidence="5 6">CAM-8</strain>
    </source>
</reference>
<dbReference type="EMBL" id="JACLQD010000001">
    <property type="protein sequence ID" value="MBC2834817.1"/>
    <property type="molecule type" value="Genomic_DNA"/>
</dbReference>
<feature type="domain" description="Imelysin-like" evidence="4">
    <location>
        <begin position="37"/>
        <end position="390"/>
    </location>
</feature>
<dbReference type="Proteomes" id="UP000555411">
    <property type="component" value="Unassembled WGS sequence"/>
</dbReference>
<organism evidence="5 6">
    <name type="scientific">Paragemmobacter straminiformis</name>
    <dbReference type="NCBI Taxonomy" id="2045119"/>
    <lineage>
        <taxon>Bacteria</taxon>
        <taxon>Pseudomonadati</taxon>
        <taxon>Pseudomonadota</taxon>
        <taxon>Alphaproteobacteria</taxon>
        <taxon>Rhodobacterales</taxon>
        <taxon>Paracoccaceae</taxon>
        <taxon>Paragemmobacter</taxon>
    </lineage>
</organism>
<dbReference type="Gene3D" id="1.20.1420.20">
    <property type="entry name" value="M75 peptidase, HXXE motif"/>
    <property type="match status" value="1"/>
</dbReference>
<feature type="signal peptide" evidence="3">
    <location>
        <begin position="1"/>
        <end position="19"/>
    </location>
</feature>
<sequence>MHRALPLFLALLPAPIAAAGTAATPAAVVETYADIAEATFADSLAAARDLQTAVDALLAAPAAETLAQARAAWVAARIPYQQSEVFRFGNPAVDDWEGRVNAWPLDEGLIDYVATPPDAANPLATLNVIATPRFTLSGTAVDATRITPALIADTLHEAGGSEANVASGYHAIEFLLWGQDLNGTRAGAGDRPHTDYLQTAACTHGHCDRRAAYLSAATRLLVADLAEMAAQWSATGAARRALTTAPEAALGAMVTGMGSLSYGELAGERMKLGLMLNDPEEEQDCFSDTTANSHYFNGLGVQNVYLGRYLRRDGTTLSGPALADLVAAADPATDSRLRAELDASLSALDALRLSAASGVAYDQLLAPDNADGAALIRSAIGALVTQTDTLARAAGALGLDRIAFEGSDSLDTPDAVFQ</sequence>
<dbReference type="GO" id="GO:0030313">
    <property type="term" value="C:cell envelope"/>
    <property type="evidence" value="ECO:0007669"/>
    <property type="project" value="UniProtKB-SubCell"/>
</dbReference>
<evidence type="ECO:0000313" key="6">
    <source>
        <dbReference type="Proteomes" id="UP000555411"/>
    </source>
</evidence>
<dbReference type="CDD" id="cd14657">
    <property type="entry name" value="Imelysin_IrpA-like"/>
    <property type="match status" value="1"/>
</dbReference>
<name>A0A842I609_9RHOB</name>
<evidence type="ECO:0000256" key="2">
    <source>
        <dbReference type="ARBA" id="ARBA00022729"/>
    </source>
</evidence>
<evidence type="ECO:0000313" key="5">
    <source>
        <dbReference type="EMBL" id="MBC2834817.1"/>
    </source>
</evidence>
<evidence type="ECO:0000256" key="3">
    <source>
        <dbReference type="SAM" id="SignalP"/>
    </source>
</evidence>
<comment type="subcellular location">
    <subcellularLocation>
        <location evidence="1">Cell envelope</location>
    </subcellularLocation>
</comment>
<feature type="chain" id="PRO_5032460677" evidence="3">
    <location>
        <begin position="20"/>
        <end position="418"/>
    </location>
</feature>
<keyword evidence="6" id="KW-1185">Reference proteome</keyword>
<dbReference type="AlphaFoldDB" id="A0A842I609"/>
<proteinExistence type="predicted"/>